<dbReference type="HOGENOM" id="CLU_2798370_0_0_1"/>
<name>A0A0E0M886_ORYPU</name>
<reference evidence="1" key="1">
    <citation type="submission" date="2015-04" db="UniProtKB">
        <authorList>
            <consortium name="EnsemblPlants"/>
        </authorList>
    </citation>
    <scope>IDENTIFICATION</scope>
</reference>
<dbReference type="EnsemblPlants" id="OPUNC10G10230.1">
    <property type="protein sequence ID" value="OPUNC10G10230.1"/>
    <property type="gene ID" value="OPUNC10G10230"/>
</dbReference>
<evidence type="ECO:0000313" key="2">
    <source>
        <dbReference type="Proteomes" id="UP000026962"/>
    </source>
</evidence>
<sequence>MLGNDDMLQYLPRSSSAGRVKEPFTASSLYSHGPFGIEAPQDLSHPQKLANEARDSTTYILGPLPFHN</sequence>
<proteinExistence type="predicted"/>
<dbReference type="Proteomes" id="UP000026962">
    <property type="component" value="Chromosome 10"/>
</dbReference>
<keyword evidence="2" id="KW-1185">Reference proteome</keyword>
<reference evidence="1" key="2">
    <citation type="submission" date="2018-05" db="EMBL/GenBank/DDBJ databases">
        <title>OpunRS2 (Oryza punctata Reference Sequence Version 2).</title>
        <authorList>
            <person name="Zhang J."/>
            <person name="Kudrna D."/>
            <person name="Lee S."/>
            <person name="Talag J."/>
            <person name="Welchert J."/>
            <person name="Wing R.A."/>
        </authorList>
    </citation>
    <scope>NUCLEOTIDE SEQUENCE [LARGE SCALE GENOMIC DNA]</scope>
</reference>
<accession>A0A0E0M886</accession>
<evidence type="ECO:0000313" key="1">
    <source>
        <dbReference type="EnsemblPlants" id="OPUNC10G10230.1"/>
    </source>
</evidence>
<protein>
    <submittedName>
        <fullName evidence="1">Uncharacterized protein</fullName>
    </submittedName>
</protein>
<dbReference type="AlphaFoldDB" id="A0A0E0M886"/>
<dbReference type="Gramene" id="OPUNC10G10230.1">
    <property type="protein sequence ID" value="OPUNC10G10230.1"/>
    <property type="gene ID" value="OPUNC10G10230"/>
</dbReference>
<organism evidence="1">
    <name type="scientific">Oryza punctata</name>
    <name type="common">Red rice</name>
    <dbReference type="NCBI Taxonomy" id="4537"/>
    <lineage>
        <taxon>Eukaryota</taxon>
        <taxon>Viridiplantae</taxon>
        <taxon>Streptophyta</taxon>
        <taxon>Embryophyta</taxon>
        <taxon>Tracheophyta</taxon>
        <taxon>Spermatophyta</taxon>
        <taxon>Magnoliopsida</taxon>
        <taxon>Liliopsida</taxon>
        <taxon>Poales</taxon>
        <taxon>Poaceae</taxon>
        <taxon>BOP clade</taxon>
        <taxon>Oryzoideae</taxon>
        <taxon>Oryzeae</taxon>
        <taxon>Oryzinae</taxon>
        <taxon>Oryza</taxon>
    </lineage>
</organism>